<dbReference type="SMART" id="SM00220">
    <property type="entry name" value="S_TKc"/>
    <property type="match status" value="1"/>
</dbReference>
<keyword evidence="5" id="KW-0547">Nucleotide-binding</keyword>
<keyword evidence="12" id="KW-0418">Kinase</keyword>
<dbReference type="InterPro" id="IPR051348">
    <property type="entry name" value="U-box_ubiquitin_ligases"/>
</dbReference>
<evidence type="ECO:0000256" key="2">
    <source>
        <dbReference type="ARBA" id="ARBA00004906"/>
    </source>
</evidence>
<feature type="compositionally biased region" description="Low complexity" evidence="10">
    <location>
        <begin position="207"/>
        <end position="218"/>
    </location>
</feature>
<organism evidence="12 13">
    <name type="scientific">Trema orientale</name>
    <name type="common">Charcoal tree</name>
    <name type="synonym">Celtis orientalis</name>
    <dbReference type="NCBI Taxonomy" id="63057"/>
    <lineage>
        <taxon>Eukaryota</taxon>
        <taxon>Viridiplantae</taxon>
        <taxon>Streptophyta</taxon>
        <taxon>Embryophyta</taxon>
        <taxon>Tracheophyta</taxon>
        <taxon>Spermatophyta</taxon>
        <taxon>Magnoliopsida</taxon>
        <taxon>eudicotyledons</taxon>
        <taxon>Gunneridae</taxon>
        <taxon>Pentapetalae</taxon>
        <taxon>rosids</taxon>
        <taxon>fabids</taxon>
        <taxon>Rosales</taxon>
        <taxon>Cannabaceae</taxon>
        <taxon>Trema</taxon>
    </lineage>
</organism>
<dbReference type="FunFam" id="3.30.200.20:FF:000162">
    <property type="entry name" value="Adenine nucleotide alpha hydrolase-like domain kinase"/>
    <property type="match status" value="1"/>
</dbReference>
<dbReference type="Gene3D" id="3.30.200.20">
    <property type="entry name" value="Phosphorylase Kinase, domain 1"/>
    <property type="match status" value="1"/>
</dbReference>
<evidence type="ECO:0000313" key="12">
    <source>
        <dbReference type="EMBL" id="PON81324.1"/>
    </source>
</evidence>
<dbReference type="PROSITE" id="PS00108">
    <property type="entry name" value="PROTEIN_KINASE_ST"/>
    <property type="match status" value="1"/>
</dbReference>
<dbReference type="EC" id="2.3.2.27" evidence="3"/>
<evidence type="ECO:0000256" key="4">
    <source>
        <dbReference type="ARBA" id="ARBA00022679"/>
    </source>
</evidence>
<dbReference type="InterPro" id="IPR014729">
    <property type="entry name" value="Rossmann-like_a/b/a_fold"/>
</dbReference>
<keyword evidence="7" id="KW-0067">ATP-binding</keyword>
<evidence type="ECO:0000256" key="6">
    <source>
        <dbReference type="ARBA" id="ARBA00022786"/>
    </source>
</evidence>
<evidence type="ECO:0000256" key="7">
    <source>
        <dbReference type="ARBA" id="ARBA00022840"/>
    </source>
</evidence>
<evidence type="ECO:0000256" key="5">
    <source>
        <dbReference type="ARBA" id="ARBA00022741"/>
    </source>
</evidence>
<evidence type="ECO:0000256" key="3">
    <source>
        <dbReference type="ARBA" id="ARBA00012483"/>
    </source>
</evidence>
<dbReference type="GO" id="GO:0005524">
    <property type="term" value="F:ATP binding"/>
    <property type="evidence" value="ECO:0007669"/>
    <property type="project" value="UniProtKB-KW"/>
</dbReference>
<reference evidence="13" key="1">
    <citation type="submission" date="2016-06" db="EMBL/GenBank/DDBJ databases">
        <title>Parallel loss of symbiosis genes in relatives of nitrogen-fixing non-legume Parasponia.</title>
        <authorList>
            <person name="Van Velzen R."/>
            <person name="Holmer R."/>
            <person name="Bu F."/>
            <person name="Rutten L."/>
            <person name="Van Zeijl A."/>
            <person name="Liu W."/>
            <person name="Santuari L."/>
            <person name="Cao Q."/>
            <person name="Sharma T."/>
            <person name="Shen D."/>
            <person name="Roswanjaya Y."/>
            <person name="Wardhani T."/>
            <person name="Kalhor M.S."/>
            <person name="Jansen J."/>
            <person name="Van den Hoogen J."/>
            <person name="Gungor B."/>
            <person name="Hartog M."/>
            <person name="Hontelez J."/>
            <person name="Verver J."/>
            <person name="Yang W.-C."/>
            <person name="Schijlen E."/>
            <person name="Repin R."/>
            <person name="Schilthuizen M."/>
            <person name="Schranz E."/>
            <person name="Heidstra R."/>
            <person name="Miyata K."/>
            <person name="Fedorova E."/>
            <person name="Kohlen W."/>
            <person name="Bisseling T."/>
            <person name="Smit S."/>
            <person name="Geurts R."/>
        </authorList>
    </citation>
    <scope>NUCLEOTIDE SEQUENCE [LARGE SCALE GENOMIC DNA]</scope>
    <source>
        <strain evidence="13">cv. RG33-2</strain>
    </source>
</reference>
<keyword evidence="6" id="KW-0833">Ubl conjugation pathway</keyword>
<dbReference type="InParanoid" id="A0A2P5E724"/>
<feature type="region of interest" description="Disordered" evidence="10">
    <location>
        <begin position="783"/>
        <end position="816"/>
    </location>
</feature>
<dbReference type="CDD" id="cd01989">
    <property type="entry name" value="USP_STK_Ubox_N"/>
    <property type="match status" value="1"/>
</dbReference>
<dbReference type="Pfam" id="PF00069">
    <property type="entry name" value="Pkinase"/>
    <property type="match status" value="1"/>
</dbReference>
<feature type="compositionally biased region" description="Polar residues" evidence="10">
    <location>
        <begin position="783"/>
        <end position="797"/>
    </location>
</feature>
<evidence type="ECO:0000256" key="9">
    <source>
        <dbReference type="SAM" id="Coils"/>
    </source>
</evidence>
<dbReference type="Proteomes" id="UP000237000">
    <property type="component" value="Unassembled WGS sequence"/>
</dbReference>
<sequence length="816" mass="91079">MARGGGAEKKEEVVVVAIDKDKSSQYALKWTVDHLITRGQTITLLHIKNKTSSVPNPCKILSFMLVQTIVVYKNGILMRALSVSDMTLWCGAVGSFISVNEVCEDVARTYKQQMESQAKDLFLPFRCFCTRKDIKCNEVILEEGDISKAIMNYVAVNSIETLVLGAASRNSLVKRFKPTDVPSTVSKVAPEFCTVYVIAKGKISSVRSASASTPTRASTRNHTHNHMQQQHRASDRAHHVPHNPYPPQDELEMRSPFTRGKHSMNKSYELSHDSDISYVSSGRPSMDHLFPSLYDSNESGMSPRMSTSSDFDMLKNFASSLSSGHKSIDLSSSHYDFSHNSHDSGKSSSSQNSHMDEVEAEMKRLRLELKQTMDLYSTACKEALSANKKAIELHRWKMEEEQKLEEARLAEEAALALAEKEKAKCKAAIEAAEAAQRLAELEAQKRIHAEMRAQKEAEERKKALGGFAQGEIRYRKYTIEEIETATQDFAESRKIGEGGYGPVYRGELDHTPVAIKILRPDAAQGRSQFQQEVEVLSCIRHPNMVLLLGACPEFGCLVYEYMANGSLEDRLFRRGNTPVLSWQLRFRIAAEIGTGLLFLHQTKPEPLVHRDLKPANILLDRNYVSKISDVGLARLVPPSVADSVTQYRMTATAGTFCYIDPEYQQTGMLGIKSDIYSLGVLFLQMITAKPPMGLTHHMERAIERGTFEEMLDPAVTDWPLEEALNFAKLALQCSEMRRKDRPDLGKIVLPELNRLRELAEDNMFGNGASYDLAGLASKQGSVSTSSQVVISDPQLQHSESDSSRSRSSTSSSTERI</sequence>
<dbReference type="Gene3D" id="1.10.510.10">
    <property type="entry name" value="Transferase(Phosphotransferase) domain 1"/>
    <property type="match status" value="1"/>
</dbReference>
<feature type="domain" description="Protein kinase" evidence="11">
    <location>
        <begin position="489"/>
        <end position="752"/>
    </location>
</feature>
<evidence type="ECO:0000259" key="11">
    <source>
        <dbReference type="PROSITE" id="PS50011"/>
    </source>
</evidence>
<feature type="region of interest" description="Disordered" evidence="10">
    <location>
        <begin position="337"/>
        <end position="357"/>
    </location>
</feature>
<comment type="catalytic activity">
    <reaction evidence="1">
        <text>S-ubiquitinyl-[E2 ubiquitin-conjugating enzyme]-L-cysteine + [acceptor protein]-L-lysine = [E2 ubiquitin-conjugating enzyme]-L-cysteine + N(6)-ubiquitinyl-[acceptor protein]-L-lysine.</text>
        <dbReference type="EC" id="2.3.2.27"/>
    </reaction>
</comment>
<keyword evidence="4" id="KW-0808">Transferase</keyword>
<dbReference type="SUPFAM" id="SSF56112">
    <property type="entry name" value="Protein kinase-like (PK-like)"/>
    <property type="match status" value="1"/>
</dbReference>
<proteinExistence type="predicted"/>
<dbReference type="InterPro" id="IPR000719">
    <property type="entry name" value="Prot_kinase_dom"/>
</dbReference>
<feature type="coiled-coil region" evidence="9">
    <location>
        <begin position="401"/>
        <end position="461"/>
    </location>
</feature>
<protein>
    <recommendedName>
        <fullName evidence="3">RING-type E3 ubiquitin transferase</fullName>
        <ecNumber evidence="3">2.3.2.27</ecNumber>
    </recommendedName>
</protein>
<dbReference type="GO" id="GO:0061630">
    <property type="term" value="F:ubiquitin protein ligase activity"/>
    <property type="evidence" value="ECO:0007669"/>
    <property type="project" value="UniProtKB-EC"/>
</dbReference>
<dbReference type="InterPro" id="IPR011009">
    <property type="entry name" value="Kinase-like_dom_sf"/>
</dbReference>
<dbReference type="OrthoDB" id="4062651at2759"/>
<dbReference type="PANTHER" id="PTHR45647:SF146">
    <property type="entry name" value="U-BOX DOMAIN-CONTAINING PROTEIN 35-LIKE"/>
    <property type="match status" value="1"/>
</dbReference>
<feature type="compositionally biased region" description="Low complexity" evidence="10">
    <location>
        <begin position="805"/>
        <end position="816"/>
    </location>
</feature>
<dbReference type="SUPFAM" id="SSF52402">
    <property type="entry name" value="Adenine nucleotide alpha hydrolases-like"/>
    <property type="match status" value="1"/>
</dbReference>
<dbReference type="PROSITE" id="PS50011">
    <property type="entry name" value="PROTEIN_KINASE_DOM"/>
    <property type="match status" value="1"/>
</dbReference>
<evidence type="ECO:0000256" key="10">
    <source>
        <dbReference type="SAM" id="MobiDB-lite"/>
    </source>
</evidence>
<dbReference type="EMBL" id="JXTC01000219">
    <property type="protein sequence ID" value="PON81324.1"/>
    <property type="molecule type" value="Genomic_DNA"/>
</dbReference>
<dbReference type="AlphaFoldDB" id="A0A2P5E724"/>
<dbReference type="FunFam" id="1.10.510.10:FF:000498">
    <property type="entry name" value="U-box domain-containing protein 51"/>
    <property type="match status" value="1"/>
</dbReference>
<keyword evidence="13" id="KW-1185">Reference proteome</keyword>
<name>A0A2P5E724_TREOI</name>
<dbReference type="STRING" id="63057.A0A2P5E724"/>
<keyword evidence="8 9" id="KW-0175">Coiled coil</keyword>
<dbReference type="GO" id="GO:0004672">
    <property type="term" value="F:protein kinase activity"/>
    <property type="evidence" value="ECO:0007669"/>
    <property type="project" value="InterPro"/>
</dbReference>
<feature type="region of interest" description="Disordered" evidence="10">
    <location>
        <begin position="207"/>
        <end position="264"/>
    </location>
</feature>
<evidence type="ECO:0000256" key="8">
    <source>
        <dbReference type="ARBA" id="ARBA00023054"/>
    </source>
</evidence>
<dbReference type="InterPro" id="IPR008271">
    <property type="entry name" value="Ser/Thr_kinase_AS"/>
</dbReference>
<dbReference type="PANTHER" id="PTHR45647">
    <property type="entry name" value="OS02G0152300 PROTEIN"/>
    <property type="match status" value="1"/>
</dbReference>
<comment type="pathway">
    <text evidence="2">Protein modification; protein ubiquitination.</text>
</comment>
<evidence type="ECO:0000313" key="13">
    <source>
        <dbReference type="Proteomes" id="UP000237000"/>
    </source>
</evidence>
<accession>A0A2P5E724</accession>
<comment type="caution">
    <text evidence="12">The sequence shown here is derived from an EMBL/GenBank/DDBJ whole genome shotgun (WGS) entry which is preliminary data.</text>
</comment>
<dbReference type="Gene3D" id="3.40.50.620">
    <property type="entry name" value="HUPs"/>
    <property type="match status" value="1"/>
</dbReference>
<gene>
    <name evidence="12" type="ORF">TorRG33x02_228520</name>
</gene>
<evidence type="ECO:0000256" key="1">
    <source>
        <dbReference type="ARBA" id="ARBA00000900"/>
    </source>
</evidence>